<accession>A0AAE0FUH0</accession>
<dbReference type="EMBL" id="LGRX02013275">
    <property type="protein sequence ID" value="KAK3266276.1"/>
    <property type="molecule type" value="Genomic_DNA"/>
</dbReference>
<proteinExistence type="predicted"/>
<dbReference type="AlphaFoldDB" id="A0AAE0FUH0"/>
<keyword evidence="1" id="KW-0472">Membrane</keyword>
<keyword evidence="3" id="KW-1185">Reference proteome</keyword>
<evidence type="ECO:0000256" key="1">
    <source>
        <dbReference type="SAM" id="Phobius"/>
    </source>
</evidence>
<keyword evidence="1" id="KW-1133">Transmembrane helix</keyword>
<sequence length="430" mass="47660">MTTSPSTALWTRGTVLGYVLCNIPFDPAETRNLLLMTTSSDPSTQFLQARSSICSARALQDVERRFALTKNATSWIGSVRSIPQELALEREVTSRKKVNVDLLKTGEPSDLPPQPPGIPIFSWREKLVRKLSMSFSSSSLGGQERSKLQFLHATPSFEVENLTQRTEVEALANMLSAGTGIHFHLPVQMWRMWLLPVFIIFGIGGLLMLFVGLPTLDDRYDTSWNHVALLLCANLPTALCFLVAVIIVFLVGPTSLSWYYYLQYIAKVENGPPAWVLAVLAFLKCCGKNSIAIYDSHTCEQVKMKRSVRRLLQMLGGQDQDDPAGKPLVTIVAVDRGMLTPGGPKSMTLEEFEAKFKNAEGGVLLIVAVPSFEDILKEVPKSPLLDWMGSGIVVHNRDITDIFLDLDNAMRNNMGQFEQCIAAAPERKTV</sequence>
<feature type="transmembrane region" description="Helical" evidence="1">
    <location>
        <begin position="193"/>
        <end position="216"/>
    </location>
</feature>
<reference evidence="2 3" key="1">
    <citation type="journal article" date="2015" name="Genome Biol. Evol.">
        <title>Comparative Genomics of a Bacterivorous Green Alga Reveals Evolutionary Causalities and Consequences of Phago-Mixotrophic Mode of Nutrition.</title>
        <authorList>
            <person name="Burns J.A."/>
            <person name="Paasch A."/>
            <person name="Narechania A."/>
            <person name="Kim E."/>
        </authorList>
    </citation>
    <scope>NUCLEOTIDE SEQUENCE [LARGE SCALE GENOMIC DNA]</scope>
    <source>
        <strain evidence="2 3">PLY_AMNH</strain>
    </source>
</reference>
<organism evidence="2 3">
    <name type="scientific">Cymbomonas tetramitiformis</name>
    <dbReference type="NCBI Taxonomy" id="36881"/>
    <lineage>
        <taxon>Eukaryota</taxon>
        <taxon>Viridiplantae</taxon>
        <taxon>Chlorophyta</taxon>
        <taxon>Pyramimonadophyceae</taxon>
        <taxon>Pyramimonadales</taxon>
        <taxon>Pyramimonadaceae</taxon>
        <taxon>Cymbomonas</taxon>
    </lineage>
</organism>
<feature type="transmembrane region" description="Helical" evidence="1">
    <location>
        <begin position="228"/>
        <end position="251"/>
    </location>
</feature>
<evidence type="ECO:0000313" key="3">
    <source>
        <dbReference type="Proteomes" id="UP001190700"/>
    </source>
</evidence>
<keyword evidence="1" id="KW-0812">Transmembrane</keyword>
<name>A0AAE0FUH0_9CHLO</name>
<comment type="caution">
    <text evidence="2">The sequence shown here is derived from an EMBL/GenBank/DDBJ whole genome shotgun (WGS) entry which is preliminary data.</text>
</comment>
<evidence type="ECO:0000313" key="2">
    <source>
        <dbReference type="EMBL" id="KAK3266276.1"/>
    </source>
</evidence>
<gene>
    <name evidence="2" type="ORF">CYMTET_25088</name>
</gene>
<protein>
    <submittedName>
        <fullName evidence="2">Uncharacterized protein</fullName>
    </submittedName>
</protein>
<dbReference type="Proteomes" id="UP001190700">
    <property type="component" value="Unassembled WGS sequence"/>
</dbReference>